<organism evidence="1 2">
    <name type="scientific">Didymosphaeria variabile</name>
    <dbReference type="NCBI Taxonomy" id="1932322"/>
    <lineage>
        <taxon>Eukaryota</taxon>
        <taxon>Fungi</taxon>
        <taxon>Dikarya</taxon>
        <taxon>Ascomycota</taxon>
        <taxon>Pezizomycotina</taxon>
        <taxon>Dothideomycetes</taxon>
        <taxon>Pleosporomycetidae</taxon>
        <taxon>Pleosporales</taxon>
        <taxon>Massarineae</taxon>
        <taxon>Didymosphaeriaceae</taxon>
        <taxon>Didymosphaeria</taxon>
    </lineage>
</organism>
<dbReference type="OrthoDB" id="5423564at2759"/>
<dbReference type="AlphaFoldDB" id="A0A9W8XH17"/>
<dbReference type="EMBL" id="JAPEUX010000006">
    <property type="protein sequence ID" value="KAJ4350400.1"/>
    <property type="molecule type" value="Genomic_DNA"/>
</dbReference>
<gene>
    <name evidence="1" type="ORF">N0V89_009021</name>
</gene>
<keyword evidence="2" id="KW-1185">Reference proteome</keyword>
<evidence type="ECO:0000313" key="1">
    <source>
        <dbReference type="EMBL" id="KAJ4350400.1"/>
    </source>
</evidence>
<comment type="caution">
    <text evidence="1">The sequence shown here is derived from an EMBL/GenBank/DDBJ whole genome shotgun (WGS) entry which is preliminary data.</text>
</comment>
<dbReference type="RefSeq" id="XP_056069330.1">
    <property type="nucleotide sequence ID" value="XM_056217774.1"/>
</dbReference>
<protein>
    <submittedName>
        <fullName evidence="1">Uncharacterized protein</fullName>
    </submittedName>
</protein>
<evidence type="ECO:0000313" key="2">
    <source>
        <dbReference type="Proteomes" id="UP001140513"/>
    </source>
</evidence>
<dbReference type="GeneID" id="80912551"/>
<reference evidence="1" key="1">
    <citation type="submission" date="2022-10" db="EMBL/GenBank/DDBJ databases">
        <title>Tapping the CABI collections for fungal endophytes: first genome assemblies for Collariella, Neodidymelliopsis, Ascochyta clinopodiicola, Didymella pomorum, Didymosphaeria variabile, Neocosmospora piperis and Neocucurbitaria cava.</title>
        <authorList>
            <person name="Hill R."/>
        </authorList>
    </citation>
    <scope>NUCLEOTIDE SEQUENCE</scope>
    <source>
        <strain evidence="1">IMI 356815</strain>
    </source>
</reference>
<sequence>MASKELTTFSDCRSPHTFADLRSEAHAQQRVRKHLKRYNNFRSLSPVDLPTHPQQQSHYLPSCASRTCPLYKSTYGTCDHRFQAVFPADLSSAPVSKFTPHEAYLEAQRSIPVHNRHSRKQRCNRNKCTWAKALGRKADAHLTFLQYTREIVRVWGRLDVQQDDEWVEDITHREWEGGNWSEFCMQQGATWDDVCGWESWKELGETFSKWGQRRINEMRQVKEDRLRAKLASTSTAQSPSTEGRVDDCQDLASTTGEHKTALKTTLPTTPSDIRGHERLAGVVRPRSRRKSDKIPHIIHDYGFFDEYEWYWHRNLNGCFELTSWASHSTFYSPCYCEAYALCGRWSPEDRSQPYILDEFIVSSCEDEAEDERQREEVNGLYEDVADMHAEVTDMQDVVDSAHEETMRVRKELHIEGLGSDQETEDVYDRMVEVCGEMHRLQRGLKDVLDGYKAMCDGVKVCNAVEKDGNEDGEVGEHTADDIEEDNWDIVSLDSMISSLSTSSSWSMVEIEEQT</sequence>
<accession>A0A9W8XH17</accession>
<name>A0A9W8XH17_9PLEO</name>
<proteinExistence type="predicted"/>
<dbReference type="Proteomes" id="UP001140513">
    <property type="component" value="Unassembled WGS sequence"/>
</dbReference>